<accession>A0A914ZBF2</accession>
<keyword evidence="1" id="KW-0344">Guanine-nucleotide releasing factor</keyword>
<dbReference type="Proteomes" id="UP000887577">
    <property type="component" value="Unplaced"/>
</dbReference>
<dbReference type="GO" id="GO:0005085">
    <property type="term" value="F:guanyl-nucleotide exchange factor activity"/>
    <property type="evidence" value="ECO:0007669"/>
    <property type="project" value="UniProtKB-KW"/>
</dbReference>
<dbReference type="SMART" id="SM00150">
    <property type="entry name" value="SPEC"/>
    <property type="match status" value="2"/>
</dbReference>
<dbReference type="Gene3D" id="1.20.58.60">
    <property type="match status" value="2"/>
</dbReference>
<dbReference type="InterPro" id="IPR018159">
    <property type="entry name" value="Spectrin/alpha-actinin"/>
</dbReference>
<dbReference type="PANTHER" id="PTHR22826">
    <property type="entry name" value="RHO GUANINE EXCHANGE FACTOR-RELATED"/>
    <property type="match status" value="1"/>
</dbReference>
<dbReference type="GO" id="GO:0005737">
    <property type="term" value="C:cytoplasm"/>
    <property type="evidence" value="ECO:0007669"/>
    <property type="project" value="TreeGrafter"/>
</dbReference>
<organism evidence="2 3">
    <name type="scientific">Panagrolaimus superbus</name>
    <dbReference type="NCBI Taxonomy" id="310955"/>
    <lineage>
        <taxon>Eukaryota</taxon>
        <taxon>Metazoa</taxon>
        <taxon>Ecdysozoa</taxon>
        <taxon>Nematoda</taxon>
        <taxon>Chromadorea</taxon>
        <taxon>Rhabditida</taxon>
        <taxon>Tylenchina</taxon>
        <taxon>Panagrolaimomorpha</taxon>
        <taxon>Panagrolaimoidea</taxon>
        <taxon>Panagrolaimidae</taxon>
        <taxon>Panagrolaimus</taxon>
    </lineage>
</organism>
<dbReference type="WBParaSite" id="PSU_v2.g9083.t1">
    <property type="protein sequence ID" value="PSU_v2.g9083.t1"/>
    <property type="gene ID" value="PSU_v2.g9083"/>
</dbReference>
<proteinExistence type="predicted"/>
<dbReference type="GO" id="GO:0019898">
    <property type="term" value="C:extrinsic component of membrane"/>
    <property type="evidence" value="ECO:0007669"/>
    <property type="project" value="TreeGrafter"/>
</dbReference>
<evidence type="ECO:0000313" key="2">
    <source>
        <dbReference type="Proteomes" id="UP000887577"/>
    </source>
</evidence>
<dbReference type="PANTHER" id="PTHR22826:SF106">
    <property type="entry name" value="TRIO, ISOFORM A"/>
    <property type="match status" value="1"/>
</dbReference>
<name>A0A914ZBF2_9BILA</name>
<sequence length="680" mass="79859">MQIHKQILNSVDDRYNSSNVKTPNPDLATVIPNIQKLAKAIAKRRADLTGSYQRSKLEQDQWNQFRLLENEVMELKNRIINQKVSVDKTFTIIGNDESEALQLLKEHQRLEDAVEQTKVNYTHLLEHGSILTSNFPAKKSEIDAILKDLENSWNYLTALIVQRSNLLDIVISFRQETEVYFSKLPEWMNFIKNQPENLNKPLTELEEISKQQEEVENDIELSYSRSYDESMQLSQRLVINWIDAHGLPHMRKKTTIGTSSPEVKKLHHHHQSFKSVAENTRKNAFQLYQVAEKLSENANGDTEVVKDRLQQLSNVVHNFFNLMEHRELLLTQSAMFHLHYTEITQWYEKIKDQSIIYETVPINPEDCENLQDKLIKESEATSQAYSTVIEESDKLIRMLKKQKELLDVDITKDEAHIEEMTNFIQTQHSKEIERWPYQRNCVQIGHISKNFINECTTICKQIIEWRKDLVPLQPPHRERAFYEYLKCTDENIKQIEDASKDFAQRYSEIIHMIETKQLNLIDVATEKPITELLTQKFQQLNHVVDETLKRANGLKQELSTNRDIRETFLRTDAVVNEMKKEIDKINQLMVRIPETKDEAKRLGIMFEEIKPKIQKIIPSFNNIRDIFNCLVMNTSDKQRRDIMMANNTLLRTWETCIAKMNDCQKFISQAIGFHNMNEGN</sequence>
<dbReference type="SUPFAM" id="SSF46966">
    <property type="entry name" value="Spectrin repeat"/>
    <property type="match status" value="2"/>
</dbReference>
<dbReference type="InterPro" id="IPR002017">
    <property type="entry name" value="Spectrin_repeat"/>
</dbReference>
<dbReference type="InterPro" id="IPR051336">
    <property type="entry name" value="RhoGEF_Guanine_NuclExch_SF"/>
</dbReference>
<protein>
    <submittedName>
        <fullName evidence="3">Muscle-specific protein 300</fullName>
    </submittedName>
</protein>
<dbReference type="AlphaFoldDB" id="A0A914ZBF2"/>
<keyword evidence="2" id="KW-1185">Reference proteome</keyword>
<reference evidence="3" key="1">
    <citation type="submission" date="2022-11" db="UniProtKB">
        <authorList>
            <consortium name="WormBaseParasite"/>
        </authorList>
    </citation>
    <scope>IDENTIFICATION</scope>
</reference>
<evidence type="ECO:0000256" key="1">
    <source>
        <dbReference type="ARBA" id="ARBA00022658"/>
    </source>
</evidence>
<evidence type="ECO:0000313" key="3">
    <source>
        <dbReference type="WBParaSite" id="PSU_v2.g9083.t1"/>
    </source>
</evidence>
<dbReference type="Pfam" id="PF00435">
    <property type="entry name" value="Spectrin"/>
    <property type="match status" value="1"/>
</dbReference>